<keyword evidence="1" id="KW-0378">Hydrolase</keyword>
<dbReference type="InterPro" id="IPR038555">
    <property type="entry name" value="Zincin_1_sf"/>
</dbReference>
<dbReference type="RefSeq" id="WP_188070283.1">
    <property type="nucleotide sequence ID" value="NZ_BSPS01000026.1"/>
</dbReference>
<proteinExistence type="predicted"/>
<keyword evidence="1" id="KW-0645">Protease</keyword>
<name>A0A7W6BJK8_9SPHN</name>
<dbReference type="SUPFAM" id="SSF55486">
    <property type="entry name" value="Metalloproteases ('zincins'), catalytic domain"/>
    <property type="match status" value="1"/>
</dbReference>
<keyword evidence="2" id="KW-1185">Reference proteome</keyword>
<dbReference type="EMBL" id="JACIDT010000001">
    <property type="protein sequence ID" value="MBB3924742.1"/>
    <property type="molecule type" value="Genomic_DNA"/>
</dbReference>
<sequence>MAKRIGPAPDGETIEKLATDAIRSLPAPFADHLADIVVRVEEFADDDILRDMGIEDPWELTGLYQGRPLSEQSIWSTGDMPPMISLFRMPLLNEWIETGVTLEDLVVHVLIHEVGHHFGLSDADMEALENAAGL</sequence>
<evidence type="ECO:0000313" key="1">
    <source>
        <dbReference type="EMBL" id="MBB3924742.1"/>
    </source>
</evidence>
<gene>
    <name evidence="1" type="ORF">GGR43_000436</name>
</gene>
<dbReference type="GO" id="GO:0008233">
    <property type="term" value="F:peptidase activity"/>
    <property type="evidence" value="ECO:0007669"/>
    <property type="project" value="UniProtKB-KW"/>
</dbReference>
<dbReference type="CDD" id="cd12952">
    <property type="entry name" value="MMP_ACEL2062"/>
    <property type="match status" value="1"/>
</dbReference>
<dbReference type="AlphaFoldDB" id="A0A7W6BJK8"/>
<organism evidence="1 2">
    <name type="scientific">Sphingobium jiangsuense</name>
    <dbReference type="NCBI Taxonomy" id="870476"/>
    <lineage>
        <taxon>Bacteria</taxon>
        <taxon>Pseudomonadati</taxon>
        <taxon>Pseudomonadota</taxon>
        <taxon>Alphaproteobacteria</taxon>
        <taxon>Sphingomonadales</taxon>
        <taxon>Sphingomonadaceae</taxon>
        <taxon>Sphingobium</taxon>
    </lineage>
</organism>
<dbReference type="Pfam" id="PF06262">
    <property type="entry name" value="Zincin_1"/>
    <property type="match status" value="1"/>
</dbReference>
<evidence type="ECO:0000313" key="2">
    <source>
        <dbReference type="Proteomes" id="UP000571950"/>
    </source>
</evidence>
<reference evidence="1 2" key="1">
    <citation type="submission" date="2020-08" db="EMBL/GenBank/DDBJ databases">
        <title>Genomic Encyclopedia of Type Strains, Phase IV (KMG-IV): sequencing the most valuable type-strain genomes for metagenomic binning, comparative biology and taxonomic classification.</title>
        <authorList>
            <person name="Goeker M."/>
        </authorList>
    </citation>
    <scope>NUCLEOTIDE SEQUENCE [LARGE SCALE GENOMIC DNA]</scope>
    <source>
        <strain evidence="1 2">DSM 26189</strain>
    </source>
</reference>
<dbReference type="Proteomes" id="UP000571950">
    <property type="component" value="Unassembled WGS sequence"/>
</dbReference>
<dbReference type="InterPro" id="IPR010428">
    <property type="entry name" value="Zincin_1"/>
</dbReference>
<protein>
    <submittedName>
        <fullName evidence="1">Putative Zn-dependent protease with MMP-like domain</fullName>
    </submittedName>
</protein>
<dbReference type="GO" id="GO:0006508">
    <property type="term" value="P:proteolysis"/>
    <property type="evidence" value="ECO:0007669"/>
    <property type="project" value="UniProtKB-KW"/>
</dbReference>
<dbReference type="Gene3D" id="3.30.2010.20">
    <property type="match status" value="1"/>
</dbReference>
<accession>A0A7W6BJK8</accession>
<comment type="caution">
    <text evidence="1">The sequence shown here is derived from an EMBL/GenBank/DDBJ whole genome shotgun (WGS) entry which is preliminary data.</text>
</comment>